<accession>A0AAN7VYM4</accession>
<gene>
    <name evidence="1" type="ORF">LTR97_011069</name>
</gene>
<evidence type="ECO:0000313" key="1">
    <source>
        <dbReference type="EMBL" id="KAK5691898.1"/>
    </source>
</evidence>
<name>A0AAN7VYM4_9PEZI</name>
<evidence type="ECO:0000313" key="2">
    <source>
        <dbReference type="Proteomes" id="UP001310594"/>
    </source>
</evidence>
<dbReference type="EMBL" id="JAVRQU010000020">
    <property type="protein sequence ID" value="KAK5691898.1"/>
    <property type="molecule type" value="Genomic_DNA"/>
</dbReference>
<organism evidence="1 2">
    <name type="scientific">Elasticomyces elasticus</name>
    <dbReference type="NCBI Taxonomy" id="574655"/>
    <lineage>
        <taxon>Eukaryota</taxon>
        <taxon>Fungi</taxon>
        <taxon>Dikarya</taxon>
        <taxon>Ascomycota</taxon>
        <taxon>Pezizomycotina</taxon>
        <taxon>Dothideomycetes</taxon>
        <taxon>Dothideomycetidae</taxon>
        <taxon>Mycosphaerellales</taxon>
        <taxon>Teratosphaeriaceae</taxon>
        <taxon>Elasticomyces</taxon>
    </lineage>
</organism>
<sequence>MSSNTTTTPTSFFSLPAELRNVVYAHVLEDGPSIHITGDTNHTPSIPLLEAHPLIASEAGPMQLSRRTFHFDFDKTNDIYEGAQEVSKWLLTLGPSGLRTRNRVTISHADRFTLTLHRETVDDKSTFIIENLTMATDKPWVYPNRPFATFRLPSQHPLTAPYGDRFIRASINQAISSVYLDDESDIKRSCEHNLVNGLA</sequence>
<comment type="caution">
    <text evidence="1">The sequence shown here is derived from an EMBL/GenBank/DDBJ whole genome shotgun (WGS) entry which is preliminary data.</text>
</comment>
<dbReference type="AlphaFoldDB" id="A0AAN7VYM4"/>
<dbReference type="Proteomes" id="UP001310594">
    <property type="component" value="Unassembled WGS sequence"/>
</dbReference>
<proteinExistence type="predicted"/>
<reference evidence="1" key="1">
    <citation type="submission" date="2023-08" db="EMBL/GenBank/DDBJ databases">
        <title>Black Yeasts Isolated from many extreme environments.</title>
        <authorList>
            <person name="Coleine C."/>
            <person name="Stajich J.E."/>
            <person name="Selbmann L."/>
        </authorList>
    </citation>
    <scope>NUCLEOTIDE SEQUENCE</scope>
    <source>
        <strain evidence="1">CCFEE 5810</strain>
    </source>
</reference>
<protein>
    <submittedName>
        <fullName evidence="1">Uncharacterized protein</fullName>
    </submittedName>
</protein>